<evidence type="ECO:0000313" key="3">
    <source>
        <dbReference type="Proteomes" id="UP000192900"/>
    </source>
</evidence>
<proteinExistence type="predicted"/>
<evidence type="ECO:0000313" key="2">
    <source>
        <dbReference type="EMBL" id="ARJ43495.1"/>
    </source>
</evidence>
<gene>
    <name evidence="2" type="ORF">B1H58_16585</name>
</gene>
<dbReference type="Proteomes" id="UP000192900">
    <property type="component" value="Chromosome"/>
</dbReference>
<dbReference type="CDD" id="cd00093">
    <property type="entry name" value="HTH_XRE"/>
    <property type="match status" value="1"/>
</dbReference>
<feature type="domain" description="HTH cro/C1-type" evidence="1">
    <location>
        <begin position="67"/>
        <end position="119"/>
    </location>
</feature>
<dbReference type="KEGG" id="palh:B1H58_16585"/>
<dbReference type="PROSITE" id="PS50943">
    <property type="entry name" value="HTH_CROC1"/>
    <property type="match status" value="1"/>
</dbReference>
<dbReference type="RefSeq" id="WP_085071551.1">
    <property type="nucleotide sequence ID" value="NZ_CP019706.1"/>
</dbReference>
<evidence type="ECO:0000259" key="1">
    <source>
        <dbReference type="PROSITE" id="PS50943"/>
    </source>
</evidence>
<protein>
    <submittedName>
        <fullName evidence="2">Transcriptional regulator</fullName>
    </submittedName>
</protein>
<dbReference type="SMART" id="SM00530">
    <property type="entry name" value="HTH_XRE"/>
    <property type="match status" value="1"/>
</dbReference>
<reference evidence="2 3" key="1">
    <citation type="submission" date="2017-02" db="EMBL/GenBank/DDBJ databases">
        <title>Complete genome sequence of the drought resistance-promoting endophyte Pantoea alhagi LTYR-11Z.</title>
        <authorList>
            <person name="Zhang L."/>
        </authorList>
    </citation>
    <scope>NUCLEOTIDE SEQUENCE [LARGE SCALE GENOMIC DNA]</scope>
    <source>
        <strain evidence="2 3">LTYR-11Z</strain>
    </source>
</reference>
<dbReference type="EMBL" id="CP019706">
    <property type="protein sequence ID" value="ARJ43495.1"/>
    <property type="molecule type" value="Genomic_DNA"/>
</dbReference>
<sequence>MSKQYIYDEAGKPQFVVLPVAEYEKLLSDAEGEWESIPIEASPDDDETVPHEVVGIMIDQEVSLQAAWRIHRGLSQYDVAEKLGTTQSAISQLERAESKPQKKTRERLAKLYDCRPEQLVL</sequence>
<dbReference type="STRING" id="1891675.B1H58_16585"/>
<dbReference type="Gene3D" id="1.10.260.40">
    <property type="entry name" value="lambda repressor-like DNA-binding domains"/>
    <property type="match status" value="1"/>
</dbReference>
<dbReference type="Pfam" id="PF01381">
    <property type="entry name" value="HTH_3"/>
    <property type="match status" value="1"/>
</dbReference>
<dbReference type="InterPro" id="IPR010982">
    <property type="entry name" value="Lambda_DNA-bd_dom_sf"/>
</dbReference>
<dbReference type="OrthoDB" id="5678898at2"/>
<dbReference type="AlphaFoldDB" id="A0A1W6B8R2"/>
<dbReference type="InterPro" id="IPR001387">
    <property type="entry name" value="Cro/C1-type_HTH"/>
</dbReference>
<accession>A0A1W6B8R2</accession>
<keyword evidence="3" id="KW-1185">Reference proteome</keyword>
<name>A0A1W6B8R2_9GAMM</name>
<dbReference type="GO" id="GO:0003677">
    <property type="term" value="F:DNA binding"/>
    <property type="evidence" value="ECO:0007669"/>
    <property type="project" value="InterPro"/>
</dbReference>
<dbReference type="SUPFAM" id="SSF47413">
    <property type="entry name" value="lambda repressor-like DNA-binding domains"/>
    <property type="match status" value="1"/>
</dbReference>
<organism evidence="2 3">
    <name type="scientific">Pantoea alhagi</name>
    <dbReference type="NCBI Taxonomy" id="1891675"/>
    <lineage>
        <taxon>Bacteria</taxon>
        <taxon>Pseudomonadati</taxon>
        <taxon>Pseudomonadota</taxon>
        <taxon>Gammaproteobacteria</taxon>
        <taxon>Enterobacterales</taxon>
        <taxon>Erwiniaceae</taxon>
        <taxon>Pantoea</taxon>
    </lineage>
</organism>